<dbReference type="OrthoDB" id="9793283at2"/>
<dbReference type="PROSITE" id="PS50850">
    <property type="entry name" value="MFS"/>
    <property type="match status" value="1"/>
</dbReference>
<dbReference type="AlphaFoldDB" id="A0A518D984"/>
<feature type="transmembrane region" description="Helical" evidence="8">
    <location>
        <begin position="494"/>
        <end position="516"/>
    </location>
</feature>
<proteinExistence type="inferred from homology"/>
<dbReference type="KEGG" id="pnd:Pla175_13950"/>
<comment type="similarity">
    <text evidence="2 7">Belongs to the major facilitator superfamily. Sugar transporter (TC 2.A.1.1) family.</text>
</comment>
<dbReference type="InterPro" id="IPR020846">
    <property type="entry name" value="MFS_dom"/>
</dbReference>
<keyword evidence="3 7" id="KW-0813">Transport</keyword>
<protein>
    <submittedName>
        <fullName evidence="10">D-xylose-proton symporter</fullName>
    </submittedName>
</protein>
<reference evidence="10 11" key="1">
    <citation type="submission" date="2019-02" db="EMBL/GenBank/DDBJ databases">
        <title>Deep-cultivation of Planctomycetes and their phenomic and genomic characterization uncovers novel biology.</title>
        <authorList>
            <person name="Wiegand S."/>
            <person name="Jogler M."/>
            <person name="Boedeker C."/>
            <person name="Pinto D."/>
            <person name="Vollmers J."/>
            <person name="Rivas-Marin E."/>
            <person name="Kohn T."/>
            <person name="Peeters S.H."/>
            <person name="Heuer A."/>
            <person name="Rast P."/>
            <person name="Oberbeckmann S."/>
            <person name="Bunk B."/>
            <person name="Jeske O."/>
            <person name="Meyerdierks A."/>
            <person name="Storesund J.E."/>
            <person name="Kallscheuer N."/>
            <person name="Luecker S."/>
            <person name="Lage O.M."/>
            <person name="Pohl T."/>
            <person name="Merkel B.J."/>
            <person name="Hornburger P."/>
            <person name="Mueller R.-W."/>
            <person name="Bruemmer F."/>
            <person name="Labrenz M."/>
            <person name="Spormann A.M."/>
            <person name="Op den Camp H."/>
            <person name="Overmann J."/>
            <person name="Amann R."/>
            <person name="Jetten M.S.M."/>
            <person name="Mascher T."/>
            <person name="Medema M.H."/>
            <person name="Devos D.P."/>
            <person name="Kaster A.-K."/>
            <person name="Ovreas L."/>
            <person name="Rohde M."/>
            <person name="Galperin M.Y."/>
            <person name="Jogler C."/>
        </authorList>
    </citation>
    <scope>NUCLEOTIDE SEQUENCE [LARGE SCALE GENOMIC DNA]</scope>
    <source>
        <strain evidence="10 11">Pla175</strain>
    </source>
</reference>
<dbReference type="GO" id="GO:0022857">
    <property type="term" value="F:transmembrane transporter activity"/>
    <property type="evidence" value="ECO:0007669"/>
    <property type="project" value="InterPro"/>
</dbReference>
<evidence type="ECO:0000256" key="1">
    <source>
        <dbReference type="ARBA" id="ARBA00004141"/>
    </source>
</evidence>
<dbReference type="InterPro" id="IPR005828">
    <property type="entry name" value="MFS_sugar_transport-like"/>
</dbReference>
<organism evidence="10 11">
    <name type="scientific">Pirellulimonas nuda</name>
    <dbReference type="NCBI Taxonomy" id="2528009"/>
    <lineage>
        <taxon>Bacteria</taxon>
        <taxon>Pseudomonadati</taxon>
        <taxon>Planctomycetota</taxon>
        <taxon>Planctomycetia</taxon>
        <taxon>Pirellulales</taxon>
        <taxon>Lacipirellulaceae</taxon>
        <taxon>Pirellulimonas</taxon>
    </lineage>
</organism>
<evidence type="ECO:0000313" key="11">
    <source>
        <dbReference type="Proteomes" id="UP000317429"/>
    </source>
</evidence>
<feature type="transmembrane region" description="Helical" evidence="8">
    <location>
        <begin position="45"/>
        <end position="63"/>
    </location>
</feature>
<feature type="transmembrane region" description="Helical" evidence="8">
    <location>
        <begin position="134"/>
        <end position="152"/>
    </location>
</feature>
<evidence type="ECO:0000313" key="10">
    <source>
        <dbReference type="EMBL" id="QDU88025.1"/>
    </source>
</evidence>
<gene>
    <name evidence="10" type="primary">xylE_1</name>
    <name evidence="10" type="ORF">Pla175_13950</name>
</gene>
<feature type="transmembrane region" description="Helical" evidence="8">
    <location>
        <begin position="292"/>
        <end position="309"/>
    </location>
</feature>
<feature type="transmembrane region" description="Helical" evidence="8">
    <location>
        <begin position="251"/>
        <end position="272"/>
    </location>
</feature>
<dbReference type="PANTHER" id="PTHR48020">
    <property type="entry name" value="PROTON MYO-INOSITOL COTRANSPORTER"/>
    <property type="match status" value="1"/>
</dbReference>
<dbReference type="PROSITE" id="PS00216">
    <property type="entry name" value="SUGAR_TRANSPORT_1"/>
    <property type="match status" value="1"/>
</dbReference>
<evidence type="ECO:0000256" key="3">
    <source>
        <dbReference type="ARBA" id="ARBA00022448"/>
    </source>
</evidence>
<dbReference type="NCBIfam" id="TIGR00879">
    <property type="entry name" value="SP"/>
    <property type="match status" value="1"/>
</dbReference>
<name>A0A518D984_9BACT</name>
<dbReference type="Pfam" id="PF00083">
    <property type="entry name" value="Sugar_tr"/>
    <property type="match status" value="2"/>
</dbReference>
<comment type="subcellular location">
    <subcellularLocation>
        <location evidence="1">Membrane</location>
        <topology evidence="1">Multi-pass membrane protein</topology>
    </subcellularLocation>
</comment>
<evidence type="ECO:0000256" key="8">
    <source>
        <dbReference type="SAM" id="Phobius"/>
    </source>
</evidence>
<evidence type="ECO:0000256" key="6">
    <source>
        <dbReference type="ARBA" id="ARBA00023136"/>
    </source>
</evidence>
<feature type="transmembrane region" description="Helical" evidence="8">
    <location>
        <begin position="75"/>
        <end position="95"/>
    </location>
</feature>
<keyword evidence="5 8" id="KW-1133">Transmembrane helix</keyword>
<dbReference type="PROSITE" id="PS00217">
    <property type="entry name" value="SUGAR_TRANSPORT_2"/>
    <property type="match status" value="1"/>
</dbReference>
<evidence type="ECO:0000256" key="5">
    <source>
        <dbReference type="ARBA" id="ARBA00022989"/>
    </source>
</evidence>
<dbReference type="GO" id="GO:0016020">
    <property type="term" value="C:membrane"/>
    <property type="evidence" value="ECO:0007669"/>
    <property type="project" value="UniProtKB-SubCell"/>
</dbReference>
<evidence type="ECO:0000259" key="9">
    <source>
        <dbReference type="PROSITE" id="PS50850"/>
    </source>
</evidence>
<dbReference type="Proteomes" id="UP000317429">
    <property type="component" value="Chromosome"/>
</dbReference>
<feature type="transmembrane region" description="Helical" evidence="8">
    <location>
        <begin position="469"/>
        <end position="488"/>
    </location>
</feature>
<dbReference type="EMBL" id="CP036291">
    <property type="protein sequence ID" value="QDU88025.1"/>
    <property type="molecule type" value="Genomic_DNA"/>
</dbReference>
<feature type="transmembrane region" description="Helical" evidence="8">
    <location>
        <begin position="101"/>
        <end position="122"/>
    </location>
</feature>
<dbReference type="PRINTS" id="PR00171">
    <property type="entry name" value="SUGRTRNSPORT"/>
</dbReference>
<dbReference type="InterPro" id="IPR003663">
    <property type="entry name" value="Sugar/inositol_transpt"/>
</dbReference>
<dbReference type="InterPro" id="IPR036259">
    <property type="entry name" value="MFS_trans_sf"/>
</dbReference>
<dbReference type="PANTHER" id="PTHR48020:SF12">
    <property type="entry name" value="PROTON MYO-INOSITOL COTRANSPORTER"/>
    <property type="match status" value="1"/>
</dbReference>
<dbReference type="Gene3D" id="1.20.1250.20">
    <property type="entry name" value="MFS general substrate transporter like domains"/>
    <property type="match status" value="2"/>
</dbReference>
<keyword evidence="6 8" id="KW-0472">Membrane</keyword>
<dbReference type="InterPro" id="IPR050814">
    <property type="entry name" value="Myo-inositol_Transporter"/>
</dbReference>
<dbReference type="InterPro" id="IPR005829">
    <property type="entry name" value="Sugar_transporter_CS"/>
</dbReference>
<feature type="transmembrane region" description="Helical" evidence="8">
    <location>
        <begin position="316"/>
        <end position="338"/>
    </location>
</feature>
<feature type="transmembrane region" description="Helical" evidence="8">
    <location>
        <begin position="432"/>
        <end position="457"/>
    </location>
</feature>
<sequence>MKLSGKLLASAVTASLGGFLFGFDTVVISGAEQKIQSIWGLSDWLHGMATSSALWGTVLGALAGGVPTDRFGRKATLTSIGMLYFVSAVWSGLATDVYTFALARFIGGVGVGISTVAAPLYITEIAPAEFRGRLTGMFQFNIVLGILIAFLSNAMLENVGENNWRWMLGIEAIPALAYTLLCLRIPESPRWLINIRGDRDAGRAVLGEVNPEADAQTLDAMAASIAHHVGEDATHHNVHTPFWSRRLMRPIMLAFLVAFFNQMSGINAVLYYAPRILGMTGLGEQAAQIRSVGIGVTNLVFTMLGLWLIDRLGRRTLLVIGSVGYIASLGVISATFYANATPFGVAADALAAQEAYKSLATAESAGDVGGEKLAKLQEDAAAARKALALSSAGPEYQGEPAQLPADDDPRAVADAAGAAARQASSLAGSGGLIVLIGIFAFIAAHAVGQGAVIWVLISEVFPNEHRASGQAFGSGTHWVFAALITLLFPPVVRAFPAGAIFAFFCGMMALQLVWVLTMVPETKGVPLEELQRKLGVE</sequence>
<feature type="domain" description="Major facilitator superfamily (MFS) profile" evidence="9">
    <location>
        <begin position="10"/>
        <end position="523"/>
    </location>
</feature>
<keyword evidence="11" id="KW-1185">Reference proteome</keyword>
<dbReference type="SUPFAM" id="SSF103473">
    <property type="entry name" value="MFS general substrate transporter"/>
    <property type="match status" value="1"/>
</dbReference>
<accession>A0A518D984</accession>
<evidence type="ECO:0000256" key="7">
    <source>
        <dbReference type="RuleBase" id="RU003346"/>
    </source>
</evidence>
<feature type="transmembrane region" description="Helical" evidence="8">
    <location>
        <begin position="164"/>
        <end position="183"/>
    </location>
</feature>
<keyword evidence="4 8" id="KW-0812">Transmembrane</keyword>
<evidence type="ECO:0000256" key="2">
    <source>
        <dbReference type="ARBA" id="ARBA00010992"/>
    </source>
</evidence>
<evidence type="ECO:0000256" key="4">
    <source>
        <dbReference type="ARBA" id="ARBA00022692"/>
    </source>
</evidence>